<comment type="catalytic activity">
    <reaction evidence="6">
        <text>a hydroperoxide + [thioredoxin]-dithiol = an alcohol + [thioredoxin]-disulfide + H2O</text>
        <dbReference type="Rhea" id="RHEA:62620"/>
        <dbReference type="Rhea" id="RHEA-COMP:10698"/>
        <dbReference type="Rhea" id="RHEA-COMP:10700"/>
        <dbReference type="ChEBI" id="CHEBI:15377"/>
        <dbReference type="ChEBI" id="CHEBI:29950"/>
        <dbReference type="ChEBI" id="CHEBI:30879"/>
        <dbReference type="ChEBI" id="CHEBI:35924"/>
        <dbReference type="ChEBI" id="CHEBI:50058"/>
        <dbReference type="EC" id="1.11.1.24"/>
    </reaction>
</comment>
<evidence type="ECO:0000256" key="3">
    <source>
        <dbReference type="ARBA" id="ARBA00023002"/>
    </source>
</evidence>
<comment type="miscellaneous">
    <text evidence="6">The active site is a conserved redox-active cysteine residue, the peroxidatic cysteine (C(P)), which makes the nucleophilic attack on the peroxide substrate. The peroxide oxidizes the C(P)-SH to cysteine sulfenic acid (C(P)-SOH), which then reacts with another cysteine residue, the resolving cysteine (C(R)), to form a disulfide bridge. The disulfide is subsequently reduced by an appropriate electron donor to complete the catalytic cycle. In this atypical 2-Cys peroxiredoxin, C(R) is present in the same subunit to form an intramolecular disulfide. The disulfide is subsequently reduced by thioredoxin.</text>
</comment>
<keyword evidence="4 6" id="KW-1015">Disulfide bond</keyword>
<dbReference type="EMBL" id="VJVZ01000006">
    <property type="protein sequence ID" value="TRW24238.1"/>
    <property type="molecule type" value="Genomic_DNA"/>
</dbReference>
<gene>
    <name evidence="6" type="primary">tpx</name>
    <name evidence="8" type="ORF">FMM05_10410</name>
</gene>
<dbReference type="InterPro" id="IPR002065">
    <property type="entry name" value="TPX"/>
</dbReference>
<evidence type="ECO:0000256" key="1">
    <source>
        <dbReference type="ARBA" id="ARBA00022559"/>
    </source>
</evidence>
<dbReference type="AlphaFoldDB" id="A0A552V184"/>
<dbReference type="InterPro" id="IPR050455">
    <property type="entry name" value="Tpx_Peroxidase_subfamily"/>
</dbReference>
<dbReference type="PANTHER" id="PTHR43110">
    <property type="entry name" value="THIOL PEROXIDASE"/>
    <property type="match status" value="1"/>
</dbReference>
<dbReference type="InterPro" id="IPR013740">
    <property type="entry name" value="Redoxin"/>
</dbReference>
<dbReference type="InterPro" id="IPR036249">
    <property type="entry name" value="Thioredoxin-like_sf"/>
</dbReference>
<protein>
    <recommendedName>
        <fullName evidence="6">Thiol peroxidase</fullName>
        <shortName evidence="6">Tpx</shortName>
        <ecNumber evidence="6">1.11.1.24</ecNumber>
    </recommendedName>
    <alternativeName>
        <fullName evidence="6">Peroxiredoxin tpx</fullName>
        <shortName evidence="6">Prx</shortName>
    </alternativeName>
    <alternativeName>
        <fullName evidence="6">Thioredoxin peroxidase</fullName>
    </alternativeName>
    <alternativeName>
        <fullName evidence="6">Thioredoxin-dependent peroxiredoxin</fullName>
    </alternativeName>
</protein>
<keyword evidence="2 6" id="KW-0049">Antioxidant</keyword>
<comment type="function">
    <text evidence="6">Thiol-specific peroxidase that catalyzes the reduction of hydrogen peroxide and organic hydroperoxides to water and alcohols, respectively. Plays a role in cell protection against oxidative stress by detoxifying peroxides.</text>
</comment>
<evidence type="ECO:0000256" key="4">
    <source>
        <dbReference type="ARBA" id="ARBA00023157"/>
    </source>
</evidence>
<sequence>MANILLGGNPVHTTGELPQTGTTAPDFTLVKGDLSTVSLSDFKGSKLILNIFPSVDTGTCAASVRKFNEKASSLENTKVLCISRDLPFAQNRFCGAEGLSNVITLSDFKDGSFGNSYGLNIIDGPLAGLNSRAVVVINEEGNITYTEQVADIKDEPNYDNALAAL</sequence>
<dbReference type="NCBIfam" id="NF001808">
    <property type="entry name" value="PRK00522.1"/>
    <property type="match status" value="1"/>
</dbReference>
<evidence type="ECO:0000256" key="6">
    <source>
        <dbReference type="HAMAP-Rule" id="MF_00269"/>
    </source>
</evidence>
<proteinExistence type="inferred from homology"/>
<dbReference type="PROSITE" id="PS01265">
    <property type="entry name" value="TPX"/>
    <property type="match status" value="1"/>
</dbReference>
<dbReference type="RefSeq" id="WP_143373318.1">
    <property type="nucleotide sequence ID" value="NZ_VJVZ01000006.1"/>
</dbReference>
<dbReference type="PANTHER" id="PTHR43110:SF1">
    <property type="entry name" value="THIOL PEROXIDASE"/>
    <property type="match status" value="1"/>
</dbReference>
<name>A0A552V184_9FLAO</name>
<feature type="disulfide bond" description="Redox-active" evidence="6">
    <location>
        <begin position="60"/>
        <end position="94"/>
    </location>
</feature>
<dbReference type="EC" id="1.11.1.24" evidence="6"/>
<dbReference type="OrthoDB" id="9781543at2"/>
<dbReference type="Gene3D" id="3.40.30.10">
    <property type="entry name" value="Glutaredoxin"/>
    <property type="match status" value="1"/>
</dbReference>
<evidence type="ECO:0000259" key="7">
    <source>
        <dbReference type="PROSITE" id="PS51352"/>
    </source>
</evidence>
<evidence type="ECO:0000256" key="5">
    <source>
        <dbReference type="ARBA" id="ARBA00023284"/>
    </source>
</evidence>
<keyword evidence="5 6" id="KW-0676">Redox-active center</keyword>
<reference evidence="8 9" key="1">
    <citation type="submission" date="2019-07" db="EMBL/GenBank/DDBJ databases">
        <title>Flavobacterium sp. nov., isolated from glacier ice.</title>
        <authorList>
            <person name="Liu Q."/>
            <person name="Xin Y.-H."/>
        </authorList>
    </citation>
    <scope>NUCLEOTIDE SEQUENCE [LARGE SCALE GENOMIC DNA]</scope>
    <source>
        <strain evidence="8 9">ZT4R6</strain>
    </source>
</reference>
<dbReference type="Proteomes" id="UP000320643">
    <property type="component" value="Unassembled WGS sequence"/>
</dbReference>
<organism evidence="8 9">
    <name type="scientific">Flavobacterium zepuense</name>
    <dbReference type="NCBI Taxonomy" id="2593302"/>
    <lineage>
        <taxon>Bacteria</taxon>
        <taxon>Pseudomonadati</taxon>
        <taxon>Bacteroidota</taxon>
        <taxon>Flavobacteriia</taxon>
        <taxon>Flavobacteriales</taxon>
        <taxon>Flavobacteriaceae</taxon>
        <taxon>Flavobacterium</taxon>
    </lineage>
</organism>
<keyword evidence="3 6" id="KW-0560">Oxidoreductase</keyword>
<dbReference type="PROSITE" id="PS51352">
    <property type="entry name" value="THIOREDOXIN_2"/>
    <property type="match status" value="1"/>
</dbReference>
<keyword evidence="9" id="KW-1185">Reference proteome</keyword>
<dbReference type="CDD" id="cd03014">
    <property type="entry name" value="PRX_Atyp2cys"/>
    <property type="match status" value="1"/>
</dbReference>
<feature type="domain" description="Thioredoxin" evidence="7">
    <location>
        <begin position="18"/>
        <end position="165"/>
    </location>
</feature>
<comment type="similarity">
    <text evidence="6">Belongs to the peroxiredoxin family. Tpx subfamily.</text>
</comment>
<evidence type="ECO:0000313" key="9">
    <source>
        <dbReference type="Proteomes" id="UP000320643"/>
    </source>
</evidence>
<evidence type="ECO:0000313" key="8">
    <source>
        <dbReference type="EMBL" id="TRW24238.1"/>
    </source>
</evidence>
<comment type="subunit">
    <text evidence="6">Homodimer.</text>
</comment>
<dbReference type="GO" id="GO:0008379">
    <property type="term" value="F:thioredoxin peroxidase activity"/>
    <property type="evidence" value="ECO:0007669"/>
    <property type="project" value="UniProtKB-UniRule"/>
</dbReference>
<evidence type="ECO:0000256" key="2">
    <source>
        <dbReference type="ARBA" id="ARBA00022862"/>
    </source>
</evidence>
<comment type="caution">
    <text evidence="8">The sequence shown here is derived from an EMBL/GenBank/DDBJ whole genome shotgun (WGS) entry which is preliminary data.</text>
</comment>
<feature type="active site" description="Cysteine sulfenic acid (-SOH) intermediate" evidence="6">
    <location>
        <position position="60"/>
    </location>
</feature>
<keyword evidence="1 6" id="KW-0575">Peroxidase</keyword>
<dbReference type="Pfam" id="PF08534">
    <property type="entry name" value="Redoxin"/>
    <property type="match status" value="1"/>
</dbReference>
<dbReference type="SUPFAM" id="SSF52833">
    <property type="entry name" value="Thioredoxin-like"/>
    <property type="match status" value="1"/>
</dbReference>
<dbReference type="HAMAP" id="MF_00269">
    <property type="entry name" value="Tpx"/>
    <property type="match status" value="1"/>
</dbReference>
<dbReference type="InterPro" id="IPR018219">
    <property type="entry name" value="Tpx_CS"/>
</dbReference>
<accession>A0A552V184</accession>
<dbReference type="InterPro" id="IPR013766">
    <property type="entry name" value="Thioredoxin_domain"/>
</dbReference>